<feature type="domain" description="Transposase InsH N-terminal" evidence="1">
    <location>
        <begin position="3"/>
        <end position="52"/>
    </location>
</feature>
<gene>
    <name evidence="3" type="ORF">EQF91_05850</name>
</gene>
<evidence type="ECO:0000313" key="4">
    <source>
        <dbReference type="Proteomes" id="UP000297454"/>
    </source>
</evidence>
<reference evidence="3 4" key="1">
    <citation type="submission" date="2019-01" db="EMBL/GenBank/DDBJ databases">
        <title>Draft Genome Sequences of Helcococcus ovis Strains Isolated from the Uterus and Vagina of Dairy Cows with Metritis.</title>
        <authorList>
            <person name="Cunha F."/>
            <person name="Jeon S.J."/>
            <person name="Kutzer P."/>
            <person name="Galvao K.N."/>
        </authorList>
    </citation>
    <scope>NUCLEOTIDE SEQUENCE [LARGE SCALE GENOMIC DNA]</scope>
    <source>
        <strain evidence="3 4">KG-37</strain>
    </source>
</reference>
<feature type="non-terminal residue" evidence="3">
    <location>
        <position position="1"/>
    </location>
</feature>
<dbReference type="PANTHER" id="PTHR33408:SF2">
    <property type="entry name" value="TRANSPOSASE DDE DOMAIN-CONTAINING PROTEIN"/>
    <property type="match status" value="1"/>
</dbReference>
<dbReference type="PANTHER" id="PTHR33408">
    <property type="entry name" value="TRANSPOSASE"/>
    <property type="match status" value="1"/>
</dbReference>
<keyword evidence="4" id="KW-1185">Reference proteome</keyword>
<accession>A0A4V3IYB9</accession>
<comment type="caution">
    <text evidence="3">The sequence shown here is derived from an EMBL/GenBank/DDBJ whole genome shotgun (WGS) entry which is preliminary data.</text>
</comment>
<dbReference type="Proteomes" id="UP000297454">
    <property type="component" value="Unassembled WGS sequence"/>
</dbReference>
<dbReference type="Pfam" id="PF05598">
    <property type="entry name" value="DUF772"/>
    <property type="match status" value="1"/>
</dbReference>
<dbReference type="RefSeq" id="WP_134768860.1">
    <property type="nucleotide sequence ID" value="NZ_SCFR01000019.1"/>
</dbReference>
<protein>
    <submittedName>
        <fullName evidence="3">DDE transposase</fullName>
    </submittedName>
</protein>
<dbReference type="InterPro" id="IPR008490">
    <property type="entry name" value="Transposase_InsH_N"/>
</dbReference>
<evidence type="ECO:0000259" key="2">
    <source>
        <dbReference type="Pfam" id="PF13751"/>
    </source>
</evidence>
<evidence type="ECO:0000313" key="3">
    <source>
        <dbReference type="EMBL" id="TFF65510.1"/>
    </source>
</evidence>
<dbReference type="Pfam" id="PF13751">
    <property type="entry name" value="DDE_Tnp_1_6"/>
    <property type="match status" value="1"/>
</dbReference>
<dbReference type="InterPro" id="IPR025668">
    <property type="entry name" value="Tnp_DDE_dom"/>
</dbReference>
<name>A0A4V3IYB9_9FIRM</name>
<sequence length="455" mass="53867">ISMFQILIYCYSEAIKSSREIEKMCKYDLRILYLLQGQKSPDHSTINRFRQKLEPFVEKILEKNNKFLIDNKLLDASSIYIDGTKIEANANKYTFVWKKAVIKFKDKLIKKVIKYFNLDETIEENSLIKFLENENKKLSKKIESENIVIVHGKGKRKTDTQKKFELIDQYLTKFLEYNKHLEIIGERNSYSKTDHDATFMRMKDDHMLNGQLKPAYNIQFATSGNFILGIYGSHHPSDMYTLPLLINKLYPIYKNKMDKIVCDAGYESEENYVFLDEKKLRAFIKPSNYEISKIRKYKKKQEFRENLIYDKDLDQYKTEEGKIFLRIKDRKKVKKSGYISISKVYKCFDWNLNGTKTKSIWFTEIFEKYRLKSLENITSNEGINERVNRSVQAEGAFSKLKEGLKYSRFKHKGLKNILSEMNLMAIAMNLNTLTYKILNKDFNPTRYISVEEKVA</sequence>
<organism evidence="3 4">
    <name type="scientific">Helcococcus ovis</name>
    <dbReference type="NCBI Taxonomy" id="72026"/>
    <lineage>
        <taxon>Bacteria</taxon>
        <taxon>Bacillati</taxon>
        <taxon>Bacillota</taxon>
        <taxon>Tissierellia</taxon>
        <taxon>Tissierellales</taxon>
        <taxon>Peptoniphilaceae</taxon>
        <taxon>Helcococcus</taxon>
    </lineage>
</organism>
<feature type="domain" description="Transposase DDE" evidence="2">
    <location>
        <begin position="354"/>
        <end position="433"/>
    </location>
</feature>
<evidence type="ECO:0000259" key="1">
    <source>
        <dbReference type="Pfam" id="PF05598"/>
    </source>
</evidence>
<proteinExistence type="predicted"/>
<dbReference type="AlphaFoldDB" id="A0A4V3IYB9"/>
<dbReference type="EMBL" id="SCFR01000019">
    <property type="protein sequence ID" value="TFF65510.1"/>
    <property type="molecule type" value="Genomic_DNA"/>
</dbReference>